<feature type="region of interest" description="Disordered" evidence="1">
    <location>
        <begin position="171"/>
        <end position="204"/>
    </location>
</feature>
<name>A0A8H6LWU1_9AGAR</name>
<reference evidence="2 3" key="1">
    <citation type="submission" date="2020-07" db="EMBL/GenBank/DDBJ databases">
        <title>Comparative genomics of pyrophilous fungi reveals a link between fire events and developmental genes.</title>
        <authorList>
            <consortium name="DOE Joint Genome Institute"/>
            <person name="Steindorff A.S."/>
            <person name="Carver A."/>
            <person name="Calhoun S."/>
            <person name="Stillman K."/>
            <person name="Liu H."/>
            <person name="Lipzen A."/>
            <person name="Pangilinan J."/>
            <person name="Labutti K."/>
            <person name="Bruns T.D."/>
            <person name="Grigoriev I.V."/>
        </authorList>
    </citation>
    <scope>NUCLEOTIDE SEQUENCE [LARGE SCALE GENOMIC DNA]</scope>
    <source>
        <strain evidence="2 3">CBS 144469</strain>
    </source>
</reference>
<accession>A0A8H6LWU1</accession>
<dbReference type="Proteomes" id="UP000521943">
    <property type="component" value="Unassembled WGS sequence"/>
</dbReference>
<keyword evidence="3" id="KW-1185">Reference proteome</keyword>
<organism evidence="2 3">
    <name type="scientific">Ephemerocybe angulata</name>
    <dbReference type="NCBI Taxonomy" id="980116"/>
    <lineage>
        <taxon>Eukaryota</taxon>
        <taxon>Fungi</taxon>
        <taxon>Dikarya</taxon>
        <taxon>Basidiomycota</taxon>
        <taxon>Agaricomycotina</taxon>
        <taxon>Agaricomycetes</taxon>
        <taxon>Agaricomycetidae</taxon>
        <taxon>Agaricales</taxon>
        <taxon>Agaricineae</taxon>
        <taxon>Psathyrellaceae</taxon>
        <taxon>Ephemerocybe</taxon>
    </lineage>
</organism>
<sequence>MSDITYPTAWHTQACQAGSRVLPPHIPVVFQNPFHRTENHIVHRHEREPYTNRTERLNTQVLVKFLKAHSGRSRCLKYSRAGIGSCVGFGYRTYEAYKDWKFAMVIYTPMPPRLAPAPSTITFAQDPLSRLRLKTRFRSSRAPATRNAKGPAYDKAAPVPEQLQFQSSSSSSSSAQFHCPVPGPGPSSSRAVRSSSGSSWFQLQGSGSRTGSVVLPQSPVQRSSSSVAVPVPVASRGFSSRAQGSAQAAQFSPRVQCSTMLQVWICARMVTYARRGLRVQAVNMSYEGTAASPARVGLRTVTRGTQIRVHRFHRRHTYTCLHHHHPSGYEYTFALALHSECRDFDGFPTEYACRVDARPQCSASLMTEHIHAPSVDEIQLCTRTALRVQSLRRCSRTVAECVRLRTRSANTSASATYSPSAEVDLSRRIHLGALSTQPTRILRRIRMRVQCAYAVGDSALALYSHACPPAAYLCTGGSTDGVHACVVVAHTVLRVRVHCAMCVGYPGLALDCECSGRKVYSECKEFTVGRIRSAACVAASHRCVGYSVLSLYCECRVHSTKASVEYEVRRRLPLSTVFVGGVSVEDLTRRVLLEDATATELDEYRSHRGLSPSSPALDEVHWTATADESRLSSTVQVRGYVYPPTAHIPACPVDALAVYCKC</sequence>
<dbReference type="EMBL" id="JACGCI010000141">
    <property type="protein sequence ID" value="KAF6743612.1"/>
    <property type="molecule type" value="Genomic_DNA"/>
</dbReference>
<evidence type="ECO:0000313" key="2">
    <source>
        <dbReference type="EMBL" id="KAF6743612.1"/>
    </source>
</evidence>
<feature type="compositionally biased region" description="Low complexity" evidence="1">
    <location>
        <begin position="186"/>
        <end position="199"/>
    </location>
</feature>
<dbReference type="AlphaFoldDB" id="A0A8H6LWU1"/>
<comment type="caution">
    <text evidence="2">The sequence shown here is derived from an EMBL/GenBank/DDBJ whole genome shotgun (WGS) entry which is preliminary data.</text>
</comment>
<evidence type="ECO:0000313" key="3">
    <source>
        <dbReference type="Proteomes" id="UP000521943"/>
    </source>
</evidence>
<gene>
    <name evidence="2" type="ORF">DFP72DRAFT_858696</name>
</gene>
<protein>
    <submittedName>
        <fullName evidence="2">Uncharacterized protein</fullName>
    </submittedName>
</protein>
<evidence type="ECO:0000256" key="1">
    <source>
        <dbReference type="SAM" id="MobiDB-lite"/>
    </source>
</evidence>
<proteinExistence type="predicted"/>